<accession>A0A3N0XPD4</accession>
<evidence type="ECO:0000256" key="14">
    <source>
        <dbReference type="ARBA" id="ARBA00022918"/>
    </source>
</evidence>
<evidence type="ECO:0000256" key="12">
    <source>
        <dbReference type="ARBA" id="ARBA00022842"/>
    </source>
</evidence>
<dbReference type="FunFam" id="3.30.70.270:FF:000020">
    <property type="entry name" value="Transposon Tf2-6 polyprotein-like Protein"/>
    <property type="match status" value="1"/>
</dbReference>
<feature type="region of interest" description="Disordered" evidence="19">
    <location>
        <begin position="1"/>
        <end position="20"/>
    </location>
</feature>
<evidence type="ECO:0000256" key="16">
    <source>
        <dbReference type="ARBA" id="ARBA00023125"/>
    </source>
</evidence>
<dbReference type="GO" id="GO:0006310">
    <property type="term" value="P:DNA recombination"/>
    <property type="evidence" value="ECO:0007669"/>
    <property type="project" value="UniProtKB-KW"/>
</dbReference>
<evidence type="ECO:0000256" key="1">
    <source>
        <dbReference type="ARBA" id="ARBA00010879"/>
    </source>
</evidence>
<proteinExistence type="inferred from homology"/>
<keyword evidence="11" id="KW-0378">Hydrolase</keyword>
<dbReference type="Proteomes" id="UP000281406">
    <property type="component" value="Unassembled WGS sequence"/>
</dbReference>
<evidence type="ECO:0000256" key="9">
    <source>
        <dbReference type="ARBA" id="ARBA00022750"/>
    </source>
</evidence>
<evidence type="ECO:0000256" key="2">
    <source>
        <dbReference type="ARBA" id="ARBA00012180"/>
    </source>
</evidence>
<dbReference type="InterPro" id="IPR000477">
    <property type="entry name" value="RT_dom"/>
</dbReference>
<evidence type="ECO:0000259" key="20">
    <source>
        <dbReference type="PROSITE" id="PS50878"/>
    </source>
</evidence>
<dbReference type="Pfam" id="PF17921">
    <property type="entry name" value="Integrase_H2C2"/>
    <property type="match status" value="1"/>
</dbReference>
<organism evidence="22 23">
    <name type="scientific">Anabarilius grahami</name>
    <name type="common">Kanglang fish</name>
    <name type="synonym">Barilius grahami</name>
    <dbReference type="NCBI Taxonomy" id="495550"/>
    <lineage>
        <taxon>Eukaryota</taxon>
        <taxon>Metazoa</taxon>
        <taxon>Chordata</taxon>
        <taxon>Craniata</taxon>
        <taxon>Vertebrata</taxon>
        <taxon>Euteleostomi</taxon>
        <taxon>Actinopterygii</taxon>
        <taxon>Neopterygii</taxon>
        <taxon>Teleostei</taxon>
        <taxon>Ostariophysi</taxon>
        <taxon>Cypriniformes</taxon>
        <taxon>Xenocyprididae</taxon>
        <taxon>Xenocypridinae</taxon>
        <taxon>Xenocypridinae incertae sedis</taxon>
        <taxon>Anabarilius</taxon>
    </lineage>
</organism>
<dbReference type="OrthoDB" id="1430630at2759"/>
<comment type="caution">
    <text evidence="22">The sequence shown here is derived from an EMBL/GenBank/DDBJ whole genome shotgun (WGS) entry which is preliminary data.</text>
</comment>
<keyword evidence="9" id="KW-0064">Aspartyl protease</keyword>
<evidence type="ECO:0000256" key="5">
    <source>
        <dbReference type="ARBA" id="ARBA00022679"/>
    </source>
</evidence>
<feature type="domain" description="Reverse transcriptase" evidence="20">
    <location>
        <begin position="519"/>
        <end position="698"/>
    </location>
</feature>
<dbReference type="PROSITE" id="PS50878">
    <property type="entry name" value="RT_POL"/>
    <property type="match status" value="1"/>
</dbReference>
<keyword evidence="13" id="KW-0229">DNA integration</keyword>
<dbReference type="GO" id="GO:0003964">
    <property type="term" value="F:RNA-directed DNA polymerase activity"/>
    <property type="evidence" value="ECO:0007669"/>
    <property type="project" value="UniProtKB-KW"/>
</dbReference>
<dbReference type="Gene3D" id="3.30.70.270">
    <property type="match status" value="2"/>
</dbReference>
<sequence length="1371" mass="152347">MSPSASPIKKKPKPPTTGDMVDKMANTVAHFEDILRTELTAMRNEFASHMSVVQSLCSKLDLLTGEMREQKKVVADHDSLGLKNGASWSRPRPSGQDERSPTCLVEDSDLSGMHVLNVADLSHSAIQPGLPHSHRIVLRCEMLGANTPLLQSHQSTVFLDSCSEQLTKLSAVCGHVGSIDGNEREEERERGPVRGLFTSEDITAPSQSAPEQLLWFSGAKQVRQQHQRSTATVATGRTSPFPPYLCNRDVPIQLVTFDMWKSVNTLELEIAGEGWSTHTQETAHTEGKRPSPIVNSRLLSGGISAEKSSSSTLLPVRLRWATHDITCSALLDSGAEGSFMDITFARQHGIPTSSLEHTISVNALNGQSLTSLSHTTDYITLITSGNHSEEAQFLLMDTPHAPVVLGHPWFTRHNPRIDWQLGTITEWSTQCHKSCLFSACPTVSVSVLQEEAVDLSNVPEEYLDLKEVFSKSRAASLPPHRPYDCAIDLVPGKSPPKGKLYSLSVPEREAMEKYISDSLAAKFIRPSSSPAGAGFFFVGKKDGSLRPCIDYRGLNNITVKNTYPLPLMSSAFERLQGASVFTKLDLRNAYHLVRIRKGDEWKTAFNTPRGHFEYLVMPFGLSNSPAVFQALVNDVLRDMVDQFIYVYLDDILIFSSSLQEHGQHVRRVLQRLLENGLFVKAEKCEFHAQSVSFLGYIVSSEGIRMDPDKVKAVVDWPSPDSRKALQRFLGFANFYRRFIRNFSQLAAPLTALTSPRTTFRWSDAAEAAFAKLKSRFVSAPILIAPDPSRQFVVEVDASEVGVGAVLSQRSPSDDKIHPCAYLSHRLSPAERNYDIGNRELLAVKLALEEWRHWLEGSGVPFIVWTDHKNLEYIRSAKRLNSRQARWALFFGRFDFTLSYRPGSKNIKPDSLSRIFDPSERPSTPECILPETLVVSTLTWEVESKVLAALEGVTPPPGCPPNRLFVPEGLRSCVIKWGHCSNVACHPGVNRTRFLVKQRFWWPAMARDIRSFVLACSVCATGKTSNRPPDGLLQPLSVPSRPWSHIALDFVTALPPSQGYTVVLTVVDRFSKATHFIPLAKLPSAKETAVTVIDHIFWLHGLPVDVVSDRGPQFVSKFWQEFCKLLGATVSLSSGFHPQTNGQTERANQDLERMLRCLASKNPSSWSQQLSMIEYAHNSLPVSSTGLSPFECSLGYQPPVFPSLESEVAVPSAHAFVQRCRRTWNRARETLLQVRARTKAKTDRHRSKPPVYVVGQKVWLSTKNIPLRSVANKLAPKFIGPFTVTKIISPVAVRLKLPPAYRRIHPAFHVSKIKPVFHSHLNPPTPVPPPPRLVDGEPTYSVNRILDSEGTRIPVLGGLGRLRSGGEKLGSC</sequence>
<dbReference type="PROSITE" id="PS50994">
    <property type="entry name" value="INTEGRASE"/>
    <property type="match status" value="1"/>
</dbReference>
<dbReference type="Pfam" id="PF00665">
    <property type="entry name" value="rve"/>
    <property type="match status" value="1"/>
</dbReference>
<feature type="region of interest" description="Disordered" evidence="19">
    <location>
        <begin position="74"/>
        <end position="103"/>
    </location>
</feature>
<evidence type="ECO:0000313" key="23">
    <source>
        <dbReference type="Proteomes" id="UP000281406"/>
    </source>
</evidence>
<evidence type="ECO:0000259" key="21">
    <source>
        <dbReference type="PROSITE" id="PS50994"/>
    </source>
</evidence>
<dbReference type="CDD" id="cd00303">
    <property type="entry name" value="retropepsin_like"/>
    <property type="match status" value="1"/>
</dbReference>
<dbReference type="InterPro" id="IPR050951">
    <property type="entry name" value="Retrovirus_Pol_polyprotein"/>
</dbReference>
<dbReference type="GO" id="GO:0003677">
    <property type="term" value="F:DNA binding"/>
    <property type="evidence" value="ECO:0007669"/>
    <property type="project" value="UniProtKB-KW"/>
</dbReference>
<dbReference type="Gene3D" id="2.40.70.10">
    <property type="entry name" value="Acid Proteases"/>
    <property type="match status" value="1"/>
</dbReference>
<dbReference type="Gene3D" id="3.30.420.10">
    <property type="entry name" value="Ribonuclease H-like superfamily/Ribonuclease H"/>
    <property type="match status" value="1"/>
</dbReference>
<evidence type="ECO:0000256" key="7">
    <source>
        <dbReference type="ARBA" id="ARBA00022722"/>
    </source>
</evidence>
<dbReference type="GO" id="GO:0003887">
    <property type="term" value="F:DNA-directed DNA polymerase activity"/>
    <property type="evidence" value="ECO:0007669"/>
    <property type="project" value="UniProtKB-KW"/>
</dbReference>
<dbReference type="PANTHER" id="PTHR37984:SF5">
    <property type="entry name" value="PROTEIN NYNRIN-LIKE"/>
    <property type="match status" value="1"/>
</dbReference>
<keyword evidence="14" id="KW-0695">RNA-directed DNA polymerase</keyword>
<keyword evidence="16" id="KW-0238">DNA-binding</keyword>
<dbReference type="GO" id="GO:0004190">
    <property type="term" value="F:aspartic-type endopeptidase activity"/>
    <property type="evidence" value="ECO:0007669"/>
    <property type="project" value="UniProtKB-KW"/>
</dbReference>
<evidence type="ECO:0000256" key="10">
    <source>
        <dbReference type="ARBA" id="ARBA00022759"/>
    </source>
</evidence>
<keyword evidence="4" id="KW-0645">Protease</keyword>
<dbReference type="GO" id="GO:0015074">
    <property type="term" value="P:DNA integration"/>
    <property type="evidence" value="ECO:0007669"/>
    <property type="project" value="UniProtKB-KW"/>
</dbReference>
<dbReference type="Pfam" id="PF08284">
    <property type="entry name" value="RVP_2"/>
    <property type="match status" value="1"/>
</dbReference>
<evidence type="ECO:0000256" key="11">
    <source>
        <dbReference type="ARBA" id="ARBA00022801"/>
    </source>
</evidence>
<dbReference type="EC" id="2.7.7.49" evidence="3"/>
<keyword evidence="17" id="KW-0233">DNA recombination</keyword>
<evidence type="ECO:0000256" key="13">
    <source>
        <dbReference type="ARBA" id="ARBA00022908"/>
    </source>
</evidence>
<evidence type="ECO:0000256" key="19">
    <source>
        <dbReference type="SAM" id="MobiDB-lite"/>
    </source>
</evidence>
<dbReference type="CDD" id="cd01647">
    <property type="entry name" value="RT_LTR"/>
    <property type="match status" value="1"/>
</dbReference>
<evidence type="ECO:0000256" key="15">
    <source>
        <dbReference type="ARBA" id="ARBA00022932"/>
    </source>
</evidence>
<dbReference type="FunFam" id="1.10.340.70:FF:000001">
    <property type="entry name" value="Retrovirus-related Pol polyprotein from transposon gypsy-like Protein"/>
    <property type="match status" value="1"/>
</dbReference>
<dbReference type="SUPFAM" id="SSF56672">
    <property type="entry name" value="DNA/RNA polymerases"/>
    <property type="match status" value="1"/>
</dbReference>
<protein>
    <recommendedName>
        <fullName evidence="18">Gypsy retrotransposon integrase-like protein 1</fullName>
        <ecNumber evidence="3">2.7.7.49</ecNumber>
        <ecNumber evidence="2">3.1.26.4</ecNumber>
    </recommendedName>
</protein>
<dbReference type="CDD" id="cd09274">
    <property type="entry name" value="RNase_HI_RT_Ty3"/>
    <property type="match status" value="1"/>
</dbReference>
<dbReference type="EC" id="3.1.26.4" evidence="2"/>
<dbReference type="GO" id="GO:0006508">
    <property type="term" value="P:proteolysis"/>
    <property type="evidence" value="ECO:0007669"/>
    <property type="project" value="UniProtKB-KW"/>
</dbReference>
<dbReference type="SUPFAM" id="SSF50630">
    <property type="entry name" value="Acid proteases"/>
    <property type="match status" value="1"/>
</dbReference>
<evidence type="ECO:0000256" key="17">
    <source>
        <dbReference type="ARBA" id="ARBA00023172"/>
    </source>
</evidence>
<dbReference type="Pfam" id="PF17917">
    <property type="entry name" value="RT_RNaseH"/>
    <property type="match status" value="1"/>
</dbReference>
<dbReference type="Pfam" id="PF24626">
    <property type="entry name" value="SH3_Tf2-1"/>
    <property type="match status" value="1"/>
</dbReference>
<dbReference type="Gene3D" id="3.10.10.10">
    <property type="entry name" value="HIV Type 1 Reverse Transcriptase, subunit A, domain 1"/>
    <property type="match status" value="1"/>
</dbReference>
<evidence type="ECO:0000256" key="4">
    <source>
        <dbReference type="ARBA" id="ARBA00022670"/>
    </source>
</evidence>
<dbReference type="InterPro" id="IPR043502">
    <property type="entry name" value="DNA/RNA_pol_sf"/>
</dbReference>
<keyword evidence="6" id="KW-0548">Nucleotidyltransferase</keyword>
<dbReference type="InterPro" id="IPR041373">
    <property type="entry name" value="RT_RNaseH"/>
</dbReference>
<dbReference type="EMBL" id="RJVU01067363">
    <property type="protein sequence ID" value="ROI84226.1"/>
    <property type="molecule type" value="Genomic_DNA"/>
</dbReference>
<dbReference type="InterPro" id="IPR012337">
    <property type="entry name" value="RNaseH-like_sf"/>
</dbReference>
<evidence type="ECO:0000256" key="18">
    <source>
        <dbReference type="ARBA" id="ARBA00039658"/>
    </source>
</evidence>
<reference evidence="22 23" key="1">
    <citation type="submission" date="2018-10" db="EMBL/GenBank/DDBJ databases">
        <title>Genome assembly for a Yunnan-Guizhou Plateau 3E fish, Anabarilius grahami (Regan), and its evolutionary and genetic applications.</title>
        <authorList>
            <person name="Jiang W."/>
        </authorList>
    </citation>
    <scope>NUCLEOTIDE SEQUENCE [LARGE SCALE GENOMIC DNA]</scope>
    <source>
        <strain evidence="22">AG-KIZ</strain>
        <tissue evidence="22">Muscle</tissue>
    </source>
</reference>
<dbReference type="FunFam" id="3.30.420.10:FF:000032">
    <property type="entry name" value="Retrovirus-related Pol polyprotein from transposon 297-like Protein"/>
    <property type="match status" value="1"/>
</dbReference>
<dbReference type="InterPro" id="IPR056924">
    <property type="entry name" value="SH3_Tf2-1"/>
</dbReference>
<keyword evidence="7" id="KW-0540">Nuclease</keyword>
<dbReference type="GO" id="GO:0046872">
    <property type="term" value="F:metal ion binding"/>
    <property type="evidence" value="ECO:0007669"/>
    <property type="project" value="UniProtKB-KW"/>
</dbReference>
<evidence type="ECO:0000256" key="3">
    <source>
        <dbReference type="ARBA" id="ARBA00012493"/>
    </source>
</evidence>
<evidence type="ECO:0000256" key="8">
    <source>
        <dbReference type="ARBA" id="ARBA00022723"/>
    </source>
</evidence>
<evidence type="ECO:0000313" key="22">
    <source>
        <dbReference type="EMBL" id="ROI84226.1"/>
    </source>
</evidence>
<dbReference type="InterPro" id="IPR041588">
    <property type="entry name" value="Integrase_H2C2"/>
</dbReference>
<dbReference type="SUPFAM" id="SSF53098">
    <property type="entry name" value="Ribonuclease H-like"/>
    <property type="match status" value="1"/>
</dbReference>
<dbReference type="Pfam" id="PF00078">
    <property type="entry name" value="RVT_1"/>
    <property type="match status" value="1"/>
</dbReference>
<keyword evidence="5" id="KW-0808">Transferase</keyword>
<gene>
    <name evidence="22" type="ORF">DPX16_19998</name>
</gene>
<dbReference type="PANTHER" id="PTHR37984">
    <property type="entry name" value="PROTEIN CBG26694"/>
    <property type="match status" value="1"/>
</dbReference>
<dbReference type="GO" id="GO:0004523">
    <property type="term" value="F:RNA-DNA hybrid ribonuclease activity"/>
    <property type="evidence" value="ECO:0007669"/>
    <property type="project" value="UniProtKB-EC"/>
</dbReference>
<dbReference type="Gene3D" id="1.10.340.70">
    <property type="match status" value="1"/>
</dbReference>
<keyword evidence="8" id="KW-0479">Metal-binding</keyword>
<dbReference type="InterPro" id="IPR043128">
    <property type="entry name" value="Rev_trsase/Diguanyl_cyclase"/>
</dbReference>
<dbReference type="InterPro" id="IPR036397">
    <property type="entry name" value="RNaseH_sf"/>
</dbReference>
<keyword evidence="15" id="KW-0239">DNA-directed DNA polymerase</keyword>
<name>A0A3N0XPD4_ANAGA</name>
<keyword evidence="10" id="KW-0255">Endonuclease</keyword>
<keyword evidence="12" id="KW-0460">Magnesium</keyword>
<feature type="domain" description="Integrase catalytic" evidence="21">
    <location>
        <begin position="1037"/>
        <end position="1196"/>
    </location>
</feature>
<evidence type="ECO:0000256" key="6">
    <source>
        <dbReference type="ARBA" id="ARBA00022695"/>
    </source>
</evidence>
<keyword evidence="23" id="KW-1185">Reference proteome</keyword>
<dbReference type="InterPro" id="IPR001584">
    <property type="entry name" value="Integrase_cat-core"/>
</dbReference>
<dbReference type="InterPro" id="IPR021109">
    <property type="entry name" value="Peptidase_aspartic_dom_sf"/>
</dbReference>
<comment type="similarity">
    <text evidence="1">Belongs to the beta type-B retroviral polymerase family. HERV class-II K(HML-2) pol subfamily.</text>
</comment>